<evidence type="ECO:0000313" key="3">
    <source>
        <dbReference type="EMBL" id="KAG6485615.1"/>
    </source>
</evidence>
<comment type="caution">
    <text evidence="3">The sequence shown here is derived from an EMBL/GenBank/DDBJ whole genome shotgun (WGS) entry which is preliminary data.</text>
</comment>
<name>A0A8J5KR04_ZINOF</name>
<feature type="region of interest" description="Disordered" evidence="1">
    <location>
        <begin position="1"/>
        <end position="25"/>
    </location>
</feature>
<protein>
    <submittedName>
        <fullName evidence="3">Uncharacterized protein</fullName>
    </submittedName>
</protein>
<sequence length="243" mass="26987">MYKRLPHTHFDQAPPPPLVRPSHKLPRSGLPLPSTVASIHLCCWVRRLCEARRHLGGLNPQSLFLFKPFTVSITFHRPWKTKFSIVKNTGRAVTKSLSSSNLICASLRSNGHPRLSYGGGFDKEPFWINVVKDSAWSLKSVAVFLAEQPSQIKYIEWPTFQSTAYVSGVSILDFVYSGSWSIHFFIEDGQSYPCSCGFAHCCFVLCGLVSLLYFGFAAQENCLVTELLYAVDLSGDAISSCGA</sequence>
<keyword evidence="4" id="KW-1185">Reference proteome</keyword>
<reference evidence="3 4" key="1">
    <citation type="submission" date="2020-08" db="EMBL/GenBank/DDBJ databases">
        <title>Plant Genome Project.</title>
        <authorList>
            <person name="Zhang R.-G."/>
        </authorList>
    </citation>
    <scope>NUCLEOTIDE SEQUENCE [LARGE SCALE GENOMIC DNA]</scope>
    <source>
        <tissue evidence="3">Rhizome</tissue>
    </source>
</reference>
<evidence type="ECO:0000313" key="4">
    <source>
        <dbReference type="Proteomes" id="UP000734854"/>
    </source>
</evidence>
<keyword evidence="2" id="KW-1133">Transmembrane helix</keyword>
<proteinExistence type="predicted"/>
<organism evidence="3 4">
    <name type="scientific">Zingiber officinale</name>
    <name type="common">Ginger</name>
    <name type="synonym">Amomum zingiber</name>
    <dbReference type="NCBI Taxonomy" id="94328"/>
    <lineage>
        <taxon>Eukaryota</taxon>
        <taxon>Viridiplantae</taxon>
        <taxon>Streptophyta</taxon>
        <taxon>Embryophyta</taxon>
        <taxon>Tracheophyta</taxon>
        <taxon>Spermatophyta</taxon>
        <taxon>Magnoliopsida</taxon>
        <taxon>Liliopsida</taxon>
        <taxon>Zingiberales</taxon>
        <taxon>Zingiberaceae</taxon>
        <taxon>Zingiber</taxon>
    </lineage>
</organism>
<dbReference type="Proteomes" id="UP000734854">
    <property type="component" value="Unassembled WGS sequence"/>
</dbReference>
<dbReference type="EMBL" id="JACMSC010000015">
    <property type="protein sequence ID" value="KAG6485615.1"/>
    <property type="molecule type" value="Genomic_DNA"/>
</dbReference>
<keyword evidence="2" id="KW-0812">Transmembrane</keyword>
<feature type="transmembrane region" description="Helical" evidence="2">
    <location>
        <begin position="197"/>
        <end position="216"/>
    </location>
</feature>
<evidence type="ECO:0000256" key="2">
    <source>
        <dbReference type="SAM" id="Phobius"/>
    </source>
</evidence>
<dbReference type="AlphaFoldDB" id="A0A8J5KR04"/>
<keyword evidence="2" id="KW-0472">Membrane</keyword>
<accession>A0A8J5KR04</accession>
<dbReference type="PANTHER" id="PTHR37247">
    <property type="entry name" value="TRANSMEMBRANE PROTEIN"/>
    <property type="match status" value="1"/>
</dbReference>
<evidence type="ECO:0000256" key="1">
    <source>
        <dbReference type="SAM" id="MobiDB-lite"/>
    </source>
</evidence>
<dbReference type="PANTHER" id="PTHR37247:SF1">
    <property type="entry name" value="TRANSMEMBRANE PROTEIN"/>
    <property type="match status" value="1"/>
</dbReference>
<gene>
    <name evidence="3" type="ORF">ZIOFF_054178</name>
</gene>